<evidence type="ECO:0000256" key="3">
    <source>
        <dbReference type="SAM" id="SignalP"/>
    </source>
</evidence>
<name>A0A835RN73_VANPL</name>
<dbReference type="InterPro" id="IPR057440">
    <property type="entry name" value="At1g68980-like_TPR"/>
</dbReference>
<dbReference type="Pfam" id="PF25245">
    <property type="entry name" value="TPR_At1g68980"/>
    <property type="match status" value="1"/>
</dbReference>
<evidence type="ECO:0000256" key="2">
    <source>
        <dbReference type="SAM" id="MobiDB-lite"/>
    </source>
</evidence>
<accession>A0A835RN73</accession>
<reference evidence="5 6" key="1">
    <citation type="journal article" date="2020" name="Nat. Food">
        <title>A phased Vanilla planifolia genome enables genetic improvement of flavour and production.</title>
        <authorList>
            <person name="Hasing T."/>
            <person name="Tang H."/>
            <person name="Brym M."/>
            <person name="Khazi F."/>
            <person name="Huang T."/>
            <person name="Chambers A.H."/>
        </authorList>
    </citation>
    <scope>NUCLEOTIDE SEQUENCE [LARGE SCALE GENOMIC DNA]</scope>
    <source>
        <tissue evidence="5">Leaf</tissue>
    </source>
</reference>
<comment type="similarity">
    <text evidence="1">Belongs to the PPR family. P subfamily.</text>
</comment>
<comment type="caution">
    <text evidence="5">The sequence shown here is derived from an EMBL/GenBank/DDBJ whole genome shotgun (WGS) entry which is preliminary data.</text>
</comment>
<dbReference type="AlphaFoldDB" id="A0A835RN73"/>
<proteinExistence type="inferred from homology"/>
<dbReference type="PANTHER" id="PTHR46598">
    <property type="entry name" value="BNAC05G43320D PROTEIN"/>
    <property type="match status" value="1"/>
</dbReference>
<gene>
    <name evidence="5" type="ORF">HPP92_007828</name>
</gene>
<feature type="signal peptide" evidence="3">
    <location>
        <begin position="1"/>
        <end position="18"/>
    </location>
</feature>
<organism evidence="5 6">
    <name type="scientific">Vanilla planifolia</name>
    <name type="common">Vanilla</name>
    <dbReference type="NCBI Taxonomy" id="51239"/>
    <lineage>
        <taxon>Eukaryota</taxon>
        <taxon>Viridiplantae</taxon>
        <taxon>Streptophyta</taxon>
        <taxon>Embryophyta</taxon>
        <taxon>Tracheophyta</taxon>
        <taxon>Spermatophyta</taxon>
        <taxon>Magnoliopsida</taxon>
        <taxon>Liliopsida</taxon>
        <taxon>Asparagales</taxon>
        <taxon>Orchidaceae</taxon>
        <taxon>Vanilloideae</taxon>
        <taxon>Vanilleae</taxon>
        <taxon>Vanilla</taxon>
    </lineage>
</organism>
<evidence type="ECO:0000313" key="6">
    <source>
        <dbReference type="Proteomes" id="UP000636800"/>
    </source>
</evidence>
<feature type="region of interest" description="Disordered" evidence="2">
    <location>
        <begin position="53"/>
        <end position="82"/>
    </location>
</feature>
<keyword evidence="6" id="KW-1185">Reference proteome</keyword>
<dbReference type="OrthoDB" id="438440at2759"/>
<evidence type="ECO:0000256" key="1">
    <source>
        <dbReference type="ARBA" id="ARBA00007626"/>
    </source>
</evidence>
<dbReference type="Proteomes" id="UP000636800">
    <property type="component" value="Chromosome 3"/>
</dbReference>
<protein>
    <recommendedName>
        <fullName evidence="4">At1g68980-like TPR repeats domain-containing protein</fullName>
    </recommendedName>
</protein>
<feature type="domain" description="At1g68980-like TPR repeats" evidence="4">
    <location>
        <begin position="74"/>
        <end position="122"/>
    </location>
</feature>
<dbReference type="EMBL" id="JADCNL010000003">
    <property type="protein sequence ID" value="KAG0489017.1"/>
    <property type="molecule type" value="Genomic_DNA"/>
</dbReference>
<sequence>MWGRFRLLSNFGRSLSSAAFTSVVSDTTTAAAKSNSEIPVLYSFLQPSIFALRKDPNPSPPPHPSPRKAPRSPDSSSLETALESSLLSNDAEEAWRTFKTLTSHSAHSLPAAHCLLITHLCSPRGPSQPQACLRCCAISAGEEPRIPPSKLWRPYSLLSTPPTVLPRLSPWLRPC</sequence>
<feature type="compositionally biased region" description="Low complexity" evidence="2">
    <location>
        <begin position="72"/>
        <end position="82"/>
    </location>
</feature>
<evidence type="ECO:0000313" key="5">
    <source>
        <dbReference type="EMBL" id="KAG0489017.1"/>
    </source>
</evidence>
<dbReference type="PANTHER" id="PTHR46598:SF2">
    <property type="entry name" value="OS01G0788900 PROTEIN"/>
    <property type="match status" value="1"/>
</dbReference>
<evidence type="ECO:0000259" key="4">
    <source>
        <dbReference type="Pfam" id="PF25245"/>
    </source>
</evidence>
<feature type="chain" id="PRO_5032602545" description="At1g68980-like TPR repeats domain-containing protein" evidence="3">
    <location>
        <begin position="19"/>
        <end position="175"/>
    </location>
</feature>
<keyword evidence="3" id="KW-0732">Signal</keyword>